<evidence type="ECO:0000313" key="2">
    <source>
        <dbReference type="EMBL" id="TQV92470.1"/>
    </source>
</evidence>
<dbReference type="Proteomes" id="UP000315783">
    <property type="component" value="Unassembled WGS sequence"/>
</dbReference>
<dbReference type="InterPro" id="IPR011333">
    <property type="entry name" value="SKP1/BTB/POZ_sf"/>
</dbReference>
<reference evidence="2 3" key="1">
    <citation type="journal article" date="2019" name="Appl. Microbiol. Biotechnol.">
        <title>Genome sequence of Isaria javanica and comparative genome analysis insights into family S53 peptidase evolution in fungal entomopathogens.</title>
        <authorList>
            <person name="Lin R."/>
            <person name="Zhang X."/>
            <person name="Xin B."/>
            <person name="Zou M."/>
            <person name="Gao Y."/>
            <person name="Qin F."/>
            <person name="Hu Q."/>
            <person name="Xie B."/>
            <person name="Cheng X."/>
        </authorList>
    </citation>
    <scope>NUCLEOTIDE SEQUENCE [LARGE SCALE GENOMIC DNA]</scope>
    <source>
        <strain evidence="2 3">IJ1G</strain>
    </source>
</reference>
<evidence type="ECO:0000259" key="1">
    <source>
        <dbReference type="PROSITE" id="PS50097"/>
    </source>
</evidence>
<gene>
    <name evidence="2" type="ORF">IF1G_08988</name>
</gene>
<dbReference type="Pfam" id="PF00651">
    <property type="entry name" value="BTB"/>
    <property type="match status" value="1"/>
</dbReference>
<dbReference type="SUPFAM" id="SSF54695">
    <property type="entry name" value="POZ domain"/>
    <property type="match status" value="1"/>
</dbReference>
<dbReference type="OrthoDB" id="6359816at2759"/>
<protein>
    <submittedName>
        <fullName evidence="2">BTB/POZ fold domain-containing protein</fullName>
    </submittedName>
</protein>
<name>A0A545USP5_9HYPO</name>
<organism evidence="2 3">
    <name type="scientific">Cordyceps javanica</name>
    <dbReference type="NCBI Taxonomy" id="43265"/>
    <lineage>
        <taxon>Eukaryota</taxon>
        <taxon>Fungi</taxon>
        <taxon>Dikarya</taxon>
        <taxon>Ascomycota</taxon>
        <taxon>Pezizomycotina</taxon>
        <taxon>Sordariomycetes</taxon>
        <taxon>Hypocreomycetidae</taxon>
        <taxon>Hypocreales</taxon>
        <taxon>Cordycipitaceae</taxon>
        <taxon>Cordyceps</taxon>
    </lineage>
</organism>
<dbReference type="CDD" id="cd18186">
    <property type="entry name" value="BTB_POZ_ZBTB_KLHL-like"/>
    <property type="match status" value="1"/>
</dbReference>
<proteinExistence type="predicted"/>
<dbReference type="AlphaFoldDB" id="A0A545USP5"/>
<keyword evidence="3" id="KW-1185">Reference proteome</keyword>
<dbReference type="STRING" id="43265.A0A545USP5"/>
<dbReference type="Gene3D" id="3.30.710.10">
    <property type="entry name" value="Potassium Channel Kv1.1, Chain A"/>
    <property type="match status" value="1"/>
</dbReference>
<dbReference type="InterPro" id="IPR000210">
    <property type="entry name" value="BTB/POZ_dom"/>
</dbReference>
<comment type="caution">
    <text evidence="2">The sequence shown here is derived from an EMBL/GenBank/DDBJ whole genome shotgun (WGS) entry which is preliminary data.</text>
</comment>
<dbReference type="PANTHER" id="PTHR47843:SF5">
    <property type="entry name" value="BTB_POZ DOMAIN PROTEIN"/>
    <property type="match status" value="1"/>
</dbReference>
<sequence length="217" mass="25268">MPKSKRVIEPPLMSAPAQNRADRRVAAFMAGINKLFRSKEFSDVKIFLGEIEVPAHRFVLSAQSRYFARALKSKFEEGETCIFKYSEGSMHAYWRCFEYIYTGEYDEEPAAELSVQDDDELSKDVRVYELAQYFDIKGLKDYSLARFEAKVSKLWVSERFADCTRDVYASTVDTNCEMRRTVVRVARQHLQELWHKPMQDLLREGGDFVVDLMALLK</sequence>
<feature type="domain" description="BTB" evidence="1">
    <location>
        <begin position="42"/>
        <end position="109"/>
    </location>
</feature>
<dbReference type="PANTHER" id="PTHR47843">
    <property type="entry name" value="BTB DOMAIN-CONTAINING PROTEIN-RELATED"/>
    <property type="match status" value="1"/>
</dbReference>
<accession>A0A545USP5</accession>
<dbReference type="PROSITE" id="PS50097">
    <property type="entry name" value="BTB"/>
    <property type="match status" value="1"/>
</dbReference>
<dbReference type="EMBL" id="SPUK01000015">
    <property type="protein sequence ID" value="TQV92470.1"/>
    <property type="molecule type" value="Genomic_DNA"/>
</dbReference>
<evidence type="ECO:0000313" key="3">
    <source>
        <dbReference type="Proteomes" id="UP000315783"/>
    </source>
</evidence>